<dbReference type="InterPro" id="IPR008020">
    <property type="entry name" value="G8P"/>
</dbReference>
<reference evidence="3 4" key="1">
    <citation type="submission" date="2019-09" db="EMBL/GenBank/DDBJ databases">
        <title>Draft genome sequencing and comparative genomics of hatchery-associated Vibrios.</title>
        <authorList>
            <person name="Kehlet-Delgado H."/>
            <person name="Mueller R.S."/>
        </authorList>
    </citation>
    <scope>NUCLEOTIDE SEQUENCE [LARGE SCALE GENOMIC DNA]</scope>
    <source>
        <strain evidence="3 4">00-90-10</strain>
    </source>
</reference>
<proteinExistence type="predicted"/>
<evidence type="ECO:0000313" key="4">
    <source>
        <dbReference type="Proteomes" id="UP000525336"/>
    </source>
</evidence>
<dbReference type="AlphaFoldDB" id="A0A7Y3YUC9"/>
<sequence>MKKVISFFKKNKKSIALGVAAASVSSISHAAIDVSAATTAITTDGSAAIGSVGQALIGLAGLAVVYKWIKGAIFG</sequence>
<feature type="transmembrane region" description="Helical" evidence="1">
    <location>
        <begin position="46"/>
        <end position="69"/>
    </location>
</feature>
<dbReference type="Proteomes" id="UP000525336">
    <property type="component" value="Unassembled WGS sequence"/>
</dbReference>
<evidence type="ECO:0000313" key="3">
    <source>
        <dbReference type="EMBL" id="NOH36523.1"/>
    </source>
</evidence>
<name>A0A7Y3YUC9_9VIBR</name>
<keyword evidence="2" id="KW-0732">Signal</keyword>
<keyword evidence="1" id="KW-0472">Membrane</keyword>
<feature type="signal peptide" evidence="2">
    <location>
        <begin position="1"/>
        <end position="30"/>
    </location>
</feature>
<accession>A0A7Y3YUC9</accession>
<evidence type="ECO:0000256" key="1">
    <source>
        <dbReference type="SAM" id="Phobius"/>
    </source>
</evidence>
<dbReference type="Pfam" id="PF05356">
    <property type="entry name" value="Phage_Coat_B"/>
    <property type="match status" value="1"/>
</dbReference>
<comment type="caution">
    <text evidence="3">The sequence shown here is derived from an EMBL/GenBank/DDBJ whole genome shotgun (WGS) entry which is preliminary data.</text>
</comment>
<evidence type="ECO:0000256" key="2">
    <source>
        <dbReference type="SAM" id="SignalP"/>
    </source>
</evidence>
<feature type="chain" id="PRO_5030647180" evidence="2">
    <location>
        <begin position="31"/>
        <end position="75"/>
    </location>
</feature>
<organism evidence="3 4">
    <name type="scientific">Vibrio chagasii</name>
    <dbReference type="NCBI Taxonomy" id="170679"/>
    <lineage>
        <taxon>Bacteria</taxon>
        <taxon>Pseudomonadati</taxon>
        <taxon>Pseudomonadota</taxon>
        <taxon>Gammaproteobacteria</taxon>
        <taxon>Vibrionales</taxon>
        <taxon>Vibrionaceae</taxon>
        <taxon>Vibrio</taxon>
    </lineage>
</organism>
<dbReference type="RefSeq" id="WP_171369614.1">
    <property type="nucleotide sequence ID" value="NZ_VTXW01000070.1"/>
</dbReference>
<keyword evidence="1" id="KW-0812">Transmembrane</keyword>
<protein>
    <submittedName>
        <fullName evidence="3">Uncharacterized protein</fullName>
    </submittedName>
</protein>
<dbReference type="EMBL" id="VTXW01000070">
    <property type="protein sequence ID" value="NOH36523.1"/>
    <property type="molecule type" value="Genomic_DNA"/>
</dbReference>
<gene>
    <name evidence="3" type="ORF">F0245_24905</name>
</gene>
<keyword evidence="1" id="KW-1133">Transmembrane helix</keyword>